<dbReference type="InterPro" id="IPR053038">
    <property type="entry name" value="RLP_Defense"/>
</dbReference>
<comment type="subcellular location">
    <subcellularLocation>
        <location evidence="1">Cell membrane</location>
    </subcellularLocation>
</comment>
<reference evidence="9 10" key="1">
    <citation type="submission" date="2016-07" db="EMBL/GenBank/DDBJ databases">
        <title>Pervasive Adenine N6-methylation of Active Genes in Fungi.</title>
        <authorList>
            <consortium name="DOE Joint Genome Institute"/>
            <person name="Mondo S.J."/>
            <person name="Dannebaum R.O."/>
            <person name="Kuo R.C."/>
            <person name="Labutti K."/>
            <person name="Haridas S."/>
            <person name="Kuo A."/>
            <person name="Salamov A."/>
            <person name="Ahrendt S.R."/>
            <person name="Lipzen A."/>
            <person name="Sullivan W."/>
            <person name="Andreopoulos W.B."/>
            <person name="Clum A."/>
            <person name="Lindquist E."/>
            <person name="Daum C."/>
            <person name="Ramamoorthy G.K."/>
            <person name="Gryganskyi A."/>
            <person name="Culley D."/>
            <person name="Magnuson J.K."/>
            <person name="James T.Y."/>
            <person name="O'Malley M.A."/>
            <person name="Stajich J.E."/>
            <person name="Spatafora J.W."/>
            <person name="Visel A."/>
            <person name="Grigoriev I.V."/>
        </authorList>
    </citation>
    <scope>NUCLEOTIDE SEQUENCE [LARGE SCALE GENOMIC DNA]</scope>
    <source>
        <strain evidence="9 10">JEL800</strain>
    </source>
</reference>
<gene>
    <name evidence="9" type="ORF">BCR33DRAFT_850587</name>
</gene>
<dbReference type="OrthoDB" id="1517790at2759"/>
<feature type="domain" description="Disease resistance R13L4/SHOC-2-like LRR" evidence="8">
    <location>
        <begin position="231"/>
        <end position="328"/>
    </location>
</feature>
<dbReference type="Pfam" id="PF23598">
    <property type="entry name" value="LRR_14"/>
    <property type="match status" value="2"/>
</dbReference>
<keyword evidence="4" id="KW-0732">Signal</keyword>
<evidence type="ECO:0000256" key="7">
    <source>
        <dbReference type="SAM" id="MobiDB-lite"/>
    </source>
</evidence>
<evidence type="ECO:0000256" key="5">
    <source>
        <dbReference type="ARBA" id="ARBA00022737"/>
    </source>
</evidence>
<dbReference type="InterPro" id="IPR055414">
    <property type="entry name" value="LRR_R13L4/SHOC2-like"/>
</dbReference>
<feature type="region of interest" description="Disordered" evidence="7">
    <location>
        <begin position="368"/>
        <end position="410"/>
    </location>
</feature>
<keyword evidence="5" id="KW-0677">Repeat</keyword>
<dbReference type="InterPro" id="IPR032675">
    <property type="entry name" value="LRR_dom_sf"/>
</dbReference>
<evidence type="ECO:0000256" key="2">
    <source>
        <dbReference type="ARBA" id="ARBA00022475"/>
    </source>
</evidence>
<dbReference type="SMART" id="SM00369">
    <property type="entry name" value="LRR_TYP"/>
    <property type="match status" value="5"/>
</dbReference>
<dbReference type="SUPFAM" id="SSF52058">
    <property type="entry name" value="L domain-like"/>
    <property type="match status" value="2"/>
</dbReference>
<dbReference type="PANTHER" id="PTHR48064:SF6">
    <property type="entry name" value="RECEPTOR-LIKE PROTEIN KINASE 2"/>
    <property type="match status" value="1"/>
</dbReference>
<dbReference type="GO" id="GO:0005886">
    <property type="term" value="C:plasma membrane"/>
    <property type="evidence" value="ECO:0007669"/>
    <property type="project" value="UniProtKB-SubCell"/>
</dbReference>
<dbReference type="Proteomes" id="UP000193642">
    <property type="component" value="Unassembled WGS sequence"/>
</dbReference>
<dbReference type="EMBL" id="MCGO01000022">
    <property type="protein sequence ID" value="ORY44510.1"/>
    <property type="molecule type" value="Genomic_DNA"/>
</dbReference>
<keyword evidence="10" id="KW-1185">Reference proteome</keyword>
<name>A0A1Y2CBU3_9FUNG</name>
<organism evidence="9 10">
    <name type="scientific">Rhizoclosmatium globosum</name>
    <dbReference type="NCBI Taxonomy" id="329046"/>
    <lineage>
        <taxon>Eukaryota</taxon>
        <taxon>Fungi</taxon>
        <taxon>Fungi incertae sedis</taxon>
        <taxon>Chytridiomycota</taxon>
        <taxon>Chytridiomycota incertae sedis</taxon>
        <taxon>Chytridiomycetes</taxon>
        <taxon>Chytridiales</taxon>
        <taxon>Chytriomycetaceae</taxon>
        <taxon>Rhizoclosmatium</taxon>
    </lineage>
</organism>
<keyword evidence="3" id="KW-0433">Leucine-rich repeat</keyword>
<keyword evidence="6" id="KW-0472">Membrane</keyword>
<feature type="domain" description="Disease resistance R13L4/SHOC-2-like LRR" evidence="8">
    <location>
        <begin position="629"/>
        <end position="751"/>
    </location>
</feature>
<evidence type="ECO:0000256" key="1">
    <source>
        <dbReference type="ARBA" id="ARBA00004236"/>
    </source>
</evidence>
<keyword evidence="2" id="KW-1003">Cell membrane</keyword>
<evidence type="ECO:0000259" key="8">
    <source>
        <dbReference type="Pfam" id="PF23598"/>
    </source>
</evidence>
<sequence length="791" mass="88674">MLGDTTSPLPTHHLLPHQLLLLCSQIHQKPYTNPSSHRLNPSIRFQTLQSHTIALKSEPCTKFNRDHLNEQASAFDKVLDSLRTSLLEQQAALLLQLEHLETTNKKLYTELMDCPFEVSVYNCLNSRSFAKTNLVKHIEGGAAWGPVSNSIHPIWFSGNSLYSETYAREFLLGKESIDDSDSYISVNTRIPESIGLLVNVTEVSLHSSFYVGPLPQGIGNLINVTDFSLTCSSISGGIPNVIGNLINLTYLDLDENKLTGEIPREIGNLFQLRTLTLAENCLTGELPIELFNCTQLTNLTLYSNNITGPIPSHIGNLVQLEELNLAENDLSGDLPDTILNCELLEDCCLYGNPQLRCTIAFELWDGDDEADRTDDDSDSENDDNDDNDSVGNGSEAGPLPDAPYTVPQNINHDEDFFNALNLLFSDETGDDEVPVNEDAEVEPSFVLAMRLRQEFLESMRVGDSSDLGTSSNMTLQAIGGAESSEDEGSDVDSDADEQLLNAETHQFEESIQSLRTGIQHHFMSLLQQLAELKYVNRKLYTGLSECPIDVIHAIFVWIPTKQARFARTNLLKHITQHYQFGFFYPNPIWDTGNELYSKVCAQESILSQMHDLNFGGYTLSPSVFKGICTNLVKLRKLCISQSTILDYFPAEIGNLVHLESLVLNDCWLKGSIPADISNLNILVTLKLSQNRLRGEIPVELFSCTYLENLDLSHNQLEGEIPESIGDLTYLKRLELNNNSLSGSVPETILQCRQLRKCDLCYNKDLKCSFPFKFWQAQEDDEEIYYAIFHLF</sequence>
<evidence type="ECO:0000313" key="10">
    <source>
        <dbReference type="Proteomes" id="UP000193642"/>
    </source>
</evidence>
<comment type="caution">
    <text evidence="9">The sequence shown here is derived from an EMBL/GenBank/DDBJ whole genome shotgun (WGS) entry which is preliminary data.</text>
</comment>
<proteinExistence type="predicted"/>
<dbReference type="PANTHER" id="PTHR48064">
    <property type="entry name" value="OS01G0750400 PROTEIN"/>
    <property type="match status" value="1"/>
</dbReference>
<accession>A0A1Y2CBU3</accession>
<evidence type="ECO:0000256" key="3">
    <source>
        <dbReference type="ARBA" id="ARBA00022614"/>
    </source>
</evidence>
<dbReference type="FunFam" id="3.80.10.10:FF:000299">
    <property type="entry name" value="Piriformospora indica-insensitive protein 2"/>
    <property type="match status" value="1"/>
</dbReference>
<evidence type="ECO:0000256" key="4">
    <source>
        <dbReference type="ARBA" id="ARBA00022729"/>
    </source>
</evidence>
<evidence type="ECO:0000256" key="6">
    <source>
        <dbReference type="ARBA" id="ARBA00023136"/>
    </source>
</evidence>
<feature type="compositionally biased region" description="Acidic residues" evidence="7">
    <location>
        <begin position="368"/>
        <end position="388"/>
    </location>
</feature>
<evidence type="ECO:0000313" key="9">
    <source>
        <dbReference type="EMBL" id="ORY44510.1"/>
    </source>
</evidence>
<dbReference type="Gene3D" id="3.80.10.10">
    <property type="entry name" value="Ribonuclease Inhibitor"/>
    <property type="match status" value="2"/>
</dbReference>
<dbReference type="FunFam" id="3.80.10.10:FF:000383">
    <property type="entry name" value="Leucine-rich repeat receptor protein kinase EMS1"/>
    <property type="match status" value="1"/>
</dbReference>
<dbReference type="AlphaFoldDB" id="A0A1Y2CBU3"/>
<protein>
    <submittedName>
        <fullName evidence="9">L domain-like protein</fullName>
    </submittedName>
</protein>
<dbReference type="InterPro" id="IPR003591">
    <property type="entry name" value="Leu-rich_rpt_typical-subtyp"/>
</dbReference>